<name>A0AAD5V5F8_9APHY</name>
<keyword evidence="2" id="KW-1133">Transmembrane helix</keyword>
<dbReference type="Gene3D" id="2.60.120.260">
    <property type="entry name" value="Galactose-binding domain-like"/>
    <property type="match status" value="1"/>
</dbReference>
<keyword evidence="3" id="KW-0732">Signal</keyword>
<reference evidence="4" key="1">
    <citation type="submission" date="2022-07" db="EMBL/GenBank/DDBJ databases">
        <title>Genome Sequence of Physisporinus lineatus.</title>
        <authorList>
            <person name="Buettner E."/>
        </authorList>
    </citation>
    <scope>NUCLEOTIDE SEQUENCE</scope>
    <source>
        <strain evidence="4">VT162</strain>
    </source>
</reference>
<keyword evidence="2" id="KW-0812">Transmembrane</keyword>
<evidence type="ECO:0000313" key="4">
    <source>
        <dbReference type="EMBL" id="KAJ3485167.1"/>
    </source>
</evidence>
<feature type="transmembrane region" description="Helical" evidence="2">
    <location>
        <begin position="339"/>
        <end position="357"/>
    </location>
</feature>
<evidence type="ECO:0000256" key="3">
    <source>
        <dbReference type="SAM" id="SignalP"/>
    </source>
</evidence>
<feature type="transmembrane region" description="Helical" evidence="2">
    <location>
        <begin position="364"/>
        <end position="381"/>
    </location>
</feature>
<evidence type="ECO:0000256" key="1">
    <source>
        <dbReference type="SAM" id="MobiDB-lite"/>
    </source>
</evidence>
<proteinExistence type="predicted"/>
<evidence type="ECO:0000256" key="2">
    <source>
        <dbReference type="SAM" id="Phobius"/>
    </source>
</evidence>
<evidence type="ECO:0000313" key="5">
    <source>
        <dbReference type="Proteomes" id="UP001212997"/>
    </source>
</evidence>
<dbReference type="Proteomes" id="UP001212997">
    <property type="component" value="Unassembled WGS sequence"/>
</dbReference>
<feature type="region of interest" description="Disordered" evidence="1">
    <location>
        <begin position="228"/>
        <end position="262"/>
    </location>
</feature>
<organism evidence="4 5">
    <name type="scientific">Meripilus lineatus</name>
    <dbReference type="NCBI Taxonomy" id="2056292"/>
    <lineage>
        <taxon>Eukaryota</taxon>
        <taxon>Fungi</taxon>
        <taxon>Dikarya</taxon>
        <taxon>Basidiomycota</taxon>
        <taxon>Agaricomycotina</taxon>
        <taxon>Agaricomycetes</taxon>
        <taxon>Polyporales</taxon>
        <taxon>Meripilaceae</taxon>
        <taxon>Meripilus</taxon>
    </lineage>
</organism>
<accession>A0AAD5V5F8</accession>
<protein>
    <submittedName>
        <fullName evidence="4">Uncharacterized protein</fullName>
    </submittedName>
</protein>
<keyword evidence="5" id="KW-1185">Reference proteome</keyword>
<dbReference type="EMBL" id="JANAWD010000162">
    <property type="protein sequence ID" value="KAJ3485167.1"/>
    <property type="molecule type" value="Genomic_DNA"/>
</dbReference>
<comment type="caution">
    <text evidence="4">The sequence shown here is derived from an EMBL/GenBank/DDBJ whole genome shotgun (WGS) entry which is preliminary data.</text>
</comment>
<dbReference type="AlphaFoldDB" id="A0AAD5V5F8"/>
<keyword evidence="2" id="KW-0472">Membrane</keyword>
<feature type="chain" id="PRO_5042285144" evidence="3">
    <location>
        <begin position="25"/>
        <end position="691"/>
    </location>
</feature>
<gene>
    <name evidence="4" type="ORF">NLI96_g5151</name>
</gene>
<sequence>MEYLLLLSLVALIVFPLQIPSTRALHNVTVDDLDPAVVYIGQWNLGTDEPLSYAGGHHSSSTPGGRATFTFIGVAVYYVSPLWSGYSPPVSTLLSLDGGEPVWVDLSSTSDEGYDIRWGISGLENGTHTLVTFIGTNSAGLEGTWSESDAFIYTVLDESDMSPEISPSIASSSVLSSALSVESSTPSRAIPSTSVTLPSQILSDSAMATPSEIPSSSDPLSLSILSSPTTSFLEPSSTPSLSTPSSSIIRPSSSSPSPVSSVSLSASLSPTHMLTFTPSISSLSPTNPLNLSLPDTIETSLELSPAQSTVPAVRGPVVSPLSNVLAGGERLPPFQKGGIVGASLTGSAVVVTVAVIVAANSGHLIYVIAPLAASLFGLVLFNCRKIYVVCNDPNLPELQISLFLTVDKTSNSDNHSDDPGSNRQLVWKVFSVGGHSKQLFLIVITHTSSADFMQAKDFEVTVPTATGRSKEAGQPKVGFGTIDDDDFDKRIRPQFWQPAPARLLEDGRWEHAAEEPGQQEGEFVAENSTGRNQRIAMGVSENAEDPGIGSFSPFLLINSKNFEPYGKFKVKSDIYIHAFRTGGCRGRYEPAQSDNCTEQKEIIEGDYGDTVMKARRRDRLTPESGYRVKDFDPVTTFYVSCSGNNGEVKLVIGKNRPADVKRFRLEHATVFGFVRKFRGKKQSGGNTALFA</sequence>
<feature type="signal peptide" evidence="3">
    <location>
        <begin position="1"/>
        <end position="24"/>
    </location>
</feature>